<evidence type="ECO:0000313" key="2">
    <source>
        <dbReference type="Proteomes" id="UP000193431"/>
    </source>
</evidence>
<dbReference type="Proteomes" id="UP000193431">
    <property type="component" value="Chromosome"/>
</dbReference>
<organism evidence="1 2">
    <name type="scientific">Nonlabens spongiae</name>
    <dbReference type="NCBI Taxonomy" id="331648"/>
    <lineage>
        <taxon>Bacteria</taxon>
        <taxon>Pseudomonadati</taxon>
        <taxon>Bacteroidota</taxon>
        <taxon>Flavobacteriia</taxon>
        <taxon>Flavobacteriales</taxon>
        <taxon>Flavobacteriaceae</taxon>
        <taxon>Nonlabens</taxon>
    </lineage>
</organism>
<dbReference type="AlphaFoldDB" id="A0A1W6MGU2"/>
<evidence type="ECO:0000313" key="1">
    <source>
        <dbReference type="EMBL" id="ARN76699.1"/>
    </source>
</evidence>
<sequence>MIKSRPLINHFYSAFAKACKKSFILLGWIFLVLLASCSKRKLVQPVYYLDNVLSDIRLKGPVKHLDEITLLAANNKFLKRPYPFSVPVLGEANFFGGGGGGGAFSLKRLWRDFRMDALSRFHTFF</sequence>
<proteinExistence type="predicted"/>
<gene>
    <name evidence="1" type="ORF">BST97_01030</name>
</gene>
<dbReference type="STRING" id="331648.BST97_01030"/>
<keyword evidence="2" id="KW-1185">Reference proteome</keyword>
<reference evidence="1 2" key="1">
    <citation type="submission" date="2016-11" db="EMBL/GenBank/DDBJ databases">
        <title>Trade-off between light-utilization and light-protection in marine flavobacteria.</title>
        <authorList>
            <person name="Kumagai Y."/>
        </authorList>
    </citation>
    <scope>NUCLEOTIDE SEQUENCE [LARGE SCALE GENOMIC DNA]</scope>
    <source>
        <strain evidence="1 2">JCM 13191</strain>
    </source>
</reference>
<name>A0A1W6MGU2_9FLAO</name>
<dbReference type="EMBL" id="CP019344">
    <property type="protein sequence ID" value="ARN76699.1"/>
    <property type="molecule type" value="Genomic_DNA"/>
</dbReference>
<accession>A0A1W6MGU2</accession>
<protein>
    <submittedName>
        <fullName evidence="1">Uncharacterized protein</fullName>
    </submittedName>
</protein>